<dbReference type="SUPFAM" id="SSF50346">
    <property type="entry name" value="PRC-barrel domain"/>
    <property type="match status" value="1"/>
</dbReference>
<dbReference type="RefSeq" id="WP_114592926.1">
    <property type="nucleotide sequence ID" value="NZ_CAXIBR010000055.1"/>
</dbReference>
<keyword evidence="2" id="KW-1185">Reference proteome</keyword>
<accession>A0A346Y2A6</accession>
<organism evidence="1 2">
    <name type="scientific">Euzebya pacifica</name>
    <dbReference type="NCBI Taxonomy" id="1608957"/>
    <lineage>
        <taxon>Bacteria</taxon>
        <taxon>Bacillati</taxon>
        <taxon>Actinomycetota</taxon>
        <taxon>Nitriliruptoria</taxon>
        <taxon>Euzebyales</taxon>
    </lineage>
</organism>
<dbReference type="EMBL" id="CP031165">
    <property type="protein sequence ID" value="AXV08603.1"/>
    <property type="molecule type" value="Genomic_DNA"/>
</dbReference>
<gene>
    <name evidence="1" type="ORF">DVS28_a3931</name>
</gene>
<sequence length="95" mass="10639">MSAITERTDIARIIQTRPEQLKDFTVKAIDGEAGHVSGHQDEVDDRHLVVHAGGRFFGKDLVIEVDAIDRVDPENQEIHVDRIVDWVKSSPRLGA</sequence>
<evidence type="ECO:0000313" key="2">
    <source>
        <dbReference type="Proteomes" id="UP000264006"/>
    </source>
</evidence>
<proteinExistence type="predicted"/>
<reference evidence="1 2" key="1">
    <citation type="submission" date="2018-09" db="EMBL/GenBank/DDBJ databases">
        <title>Complete genome sequence of Euzebya sp. DY32-46 isolated from seawater of Pacific Ocean.</title>
        <authorList>
            <person name="Xu L."/>
            <person name="Wu Y.-H."/>
            <person name="Xu X.-W."/>
        </authorList>
    </citation>
    <scope>NUCLEOTIDE SEQUENCE [LARGE SCALE GENOMIC DNA]</scope>
    <source>
        <strain evidence="1 2">DY32-46</strain>
    </source>
</reference>
<dbReference type="KEGG" id="euz:DVS28_a3931"/>
<dbReference type="OrthoDB" id="510842at2"/>
<name>A0A346Y2A6_9ACTN</name>
<dbReference type="InterPro" id="IPR011033">
    <property type="entry name" value="PRC_barrel-like_sf"/>
</dbReference>
<dbReference type="Proteomes" id="UP000264006">
    <property type="component" value="Chromosome"/>
</dbReference>
<protein>
    <recommendedName>
        <fullName evidence="3">PRC-barrel domain-containing protein</fullName>
    </recommendedName>
</protein>
<evidence type="ECO:0000313" key="1">
    <source>
        <dbReference type="EMBL" id="AXV08603.1"/>
    </source>
</evidence>
<evidence type="ECO:0008006" key="3">
    <source>
        <dbReference type="Google" id="ProtNLM"/>
    </source>
</evidence>
<dbReference type="AlphaFoldDB" id="A0A346Y2A6"/>